<dbReference type="Gene3D" id="2.130.10.10">
    <property type="entry name" value="YVTN repeat-like/Quinoprotein amine dehydrogenase"/>
    <property type="match status" value="1"/>
</dbReference>
<dbReference type="Proteomes" id="UP000649799">
    <property type="component" value="Unassembled WGS sequence"/>
</dbReference>
<reference evidence="3 4" key="1">
    <citation type="submission" date="2020-03" db="EMBL/GenBank/DDBJ databases">
        <title>Cyclobacterium plantarum sp. nov., a marine bacterium isolated from a coastal-marine wetland.</title>
        <authorList>
            <person name="Sanchez-Porro C."/>
            <person name="Ventosa A."/>
            <person name="Amoozegar M."/>
        </authorList>
    </citation>
    <scope>NUCLEOTIDE SEQUENCE [LARGE SCALE GENOMIC DNA]</scope>
    <source>
        <strain evidence="3 4">GBPx2</strain>
    </source>
</reference>
<comment type="caution">
    <text evidence="3">The sequence shown here is derived from an EMBL/GenBank/DDBJ whole genome shotgun (WGS) entry which is preliminary data.</text>
</comment>
<dbReference type="InterPro" id="IPR019405">
    <property type="entry name" value="Lactonase_7-beta_prop"/>
</dbReference>
<dbReference type="RefSeq" id="WP_166143589.1">
    <property type="nucleotide sequence ID" value="NZ_JAANYN010000002.1"/>
</dbReference>
<dbReference type="PANTHER" id="PTHR30344:SF1">
    <property type="entry name" value="6-PHOSPHOGLUCONOLACTONASE"/>
    <property type="match status" value="1"/>
</dbReference>
<keyword evidence="2" id="KW-0119">Carbohydrate metabolism</keyword>
<dbReference type="Pfam" id="PF10282">
    <property type="entry name" value="Lactonase"/>
    <property type="match status" value="1"/>
</dbReference>
<evidence type="ECO:0000313" key="4">
    <source>
        <dbReference type="Proteomes" id="UP000649799"/>
    </source>
</evidence>
<evidence type="ECO:0000313" key="3">
    <source>
        <dbReference type="EMBL" id="NHE56065.1"/>
    </source>
</evidence>
<organism evidence="3 4">
    <name type="scientific">Cyclobacterium plantarum</name>
    <dbReference type="NCBI Taxonomy" id="2716263"/>
    <lineage>
        <taxon>Bacteria</taxon>
        <taxon>Pseudomonadati</taxon>
        <taxon>Bacteroidota</taxon>
        <taxon>Cytophagia</taxon>
        <taxon>Cytophagales</taxon>
        <taxon>Cyclobacteriaceae</taxon>
        <taxon>Cyclobacterium</taxon>
    </lineage>
</organism>
<dbReference type="InterPro" id="IPR011048">
    <property type="entry name" value="Haem_d1_sf"/>
</dbReference>
<keyword evidence="4" id="KW-1185">Reference proteome</keyword>
<sequence length="393" mass="43618">MKQKDFLSYDTLRMLSRFLIASFPLLFFSPVAMTQTQNEILYIGTYSENDSKGLYVLAFNRENLSTETIQTVHDKKSPTFLALHPNEKFLYAAYREGKDEHDPAGTIVAYAIDDKTGKLSMINQVSSVGASPCHISVDPSGQVAFVSHYQGGNLSSFKILKSGGISEAVSFIQHQGSSVHPNQTKPHMHAMIPSSDGNWVYASDLGIDQILKYKVHSKKGSVGQKPEIFPTKPGSGPRHFLLHPDLPYAYSLEELSSTVGIYRVDPKSGNLSFMNRVPMLSPEIQSDYNAAADIHLSVDGEWLYASNRGQDNLAIYHVDQETGLLKLQEHVPTGGQHPRNFKVDEKGDLLFVANMESDNVVIFRIHDQSGIPESTGTSISIPRPVFIEQLFLK</sequence>
<gene>
    <name evidence="3" type="ORF">G9Q97_04475</name>
</gene>
<evidence type="ECO:0000256" key="1">
    <source>
        <dbReference type="ARBA" id="ARBA00005564"/>
    </source>
</evidence>
<evidence type="ECO:0000256" key="2">
    <source>
        <dbReference type="ARBA" id="ARBA00022526"/>
    </source>
</evidence>
<keyword evidence="2" id="KW-0313">Glucose metabolism</keyword>
<proteinExistence type="inferred from homology"/>
<dbReference type="EMBL" id="JAANYN010000002">
    <property type="protein sequence ID" value="NHE56065.1"/>
    <property type="molecule type" value="Genomic_DNA"/>
</dbReference>
<protein>
    <submittedName>
        <fullName evidence="3">Lactonase family protein</fullName>
    </submittedName>
</protein>
<comment type="similarity">
    <text evidence="1">Belongs to the cycloisomerase 2 family.</text>
</comment>
<name>A0ABX0H3R5_9BACT</name>
<accession>A0ABX0H3R5</accession>
<dbReference type="SUPFAM" id="SSF51004">
    <property type="entry name" value="C-terminal (heme d1) domain of cytochrome cd1-nitrite reductase"/>
    <property type="match status" value="1"/>
</dbReference>
<dbReference type="PANTHER" id="PTHR30344">
    <property type="entry name" value="6-PHOSPHOGLUCONOLACTONASE-RELATED"/>
    <property type="match status" value="1"/>
</dbReference>
<dbReference type="InterPro" id="IPR050282">
    <property type="entry name" value="Cycloisomerase_2"/>
</dbReference>
<dbReference type="InterPro" id="IPR015943">
    <property type="entry name" value="WD40/YVTN_repeat-like_dom_sf"/>
</dbReference>